<dbReference type="Proteomes" id="UP000319257">
    <property type="component" value="Unassembled WGS sequence"/>
</dbReference>
<gene>
    <name evidence="3" type="ORF">E0L32_008405</name>
</gene>
<feature type="compositionally biased region" description="Gly residues" evidence="1">
    <location>
        <begin position="347"/>
        <end position="371"/>
    </location>
</feature>
<feature type="compositionally biased region" description="Low complexity" evidence="1">
    <location>
        <begin position="307"/>
        <end position="322"/>
    </location>
</feature>
<evidence type="ECO:0000256" key="2">
    <source>
        <dbReference type="SAM" id="SignalP"/>
    </source>
</evidence>
<dbReference type="AlphaFoldDB" id="A0A507B0N6"/>
<keyword evidence="4" id="KW-1185">Reference proteome</keyword>
<feature type="compositionally biased region" description="Gly residues" evidence="1">
    <location>
        <begin position="323"/>
        <end position="336"/>
    </location>
</feature>
<evidence type="ECO:0008006" key="5">
    <source>
        <dbReference type="Google" id="ProtNLM"/>
    </source>
</evidence>
<feature type="region of interest" description="Disordered" evidence="1">
    <location>
        <begin position="291"/>
        <end position="392"/>
    </location>
</feature>
<dbReference type="PANTHER" id="PTHR34587">
    <property type="entry name" value="VWFA DOMAIN-CONTAINING PROTEIN"/>
    <property type="match status" value="1"/>
</dbReference>
<dbReference type="RefSeq" id="XP_030992382.1">
    <property type="nucleotide sequence ID" value="XM_031143256.1"/>
</dbReference>
<feature type="signal peptide" evidence="2">
    <location>
        <begin position="1"/>
        <end position="21"/>
    </location>
</feature>
<feature type="compositionally biased region" description="Low complexity" evidence="1">
    <location>
        <begin position="60"/>
        <end position="73"/>
    </location>
</feature>
<feature type="compositionally biased region" description="Gly residues" evidence="1">
    <location>
        <begin position="39"/>
        <end position="59"/>
    </location>
</feature>
<proteinExistence type="predicted"/>
<feature type="compositionally biased region" description="Low complexity" evidence="1">
    <location>
        <begin position="337"/>
        <end position="346"/>
    </location>
</feature>
<organism evidence="3 4">
    <name type="scientific">Thyridium curvatum</name>
    <dbReference type="NCBI Taxonomy" id="1093900"/>
    <lineage>
        <taxon>Eukaryota</taxon>
        <taxon>Fungi</taxon>
        <taxon>Dikarya</taxon>
        <taxon>Ascomycota</taxon>
        <taxon>Pezizomycotina</taxon>
        <taxon>Sordariomycetes</taxon>
        <taxon>Sordariomycetidae</taxon>
        <taxon>Thyridiales</taxon>
        <taxon>Thyridiaceae</taxon>
        <taxon>Thyridium</taxon>
    </lineage>
</organism>
<dbReference type="InParanoid" id="A0A507B0N6"/>
<sequence length="505" mass="49475">MLMKHVLVALMGLGAICEATALHRAPSNSRVMARQNFGKGKGGGKGNGGNRGKGNGGGKNNNNQGKNNNNNNGGNNGGNGASNTCLAANALQTASAATGQNGGDVTAGQVNSKTDNANFINFCSGQTLTNGAQVTSGSCNGIPMGKIPAKDKMVSTVITSPGLLQDLPANQDFDVSVKIANMQLGSFTNAQNTYYSAPQDLSNQGTVIGHTHVTIQDTGNGFTFNQPLDASTFVFFKGINDAGDGQGGLKATVTGGLPAGNYRVCTMSGASNHQPVLMPVAQRGSQEDCRYFTVGKGGGNNGGNNNGGNNNNQGKNNNNQGKNNGGNQGKNNGGNQGKNNGAANNGGNQGKNNGGGGRGKGKGGFGKGKGNGNSAAASDATPTTSANDGKDSGAAEVATSAAAAATSAAANTGKGGAGANAGGAGAGAGGALGGITAPAVQDTGDATRPFSVNGNTFVGKAAAVQRACAIQNNACADAVNGGKMQGVTVAQCNQQEEACRAAGGA</sequence>
<feature type="compositionally biased region" description="Low complexity" evidence="1">
    <location>
        <begin position="372"/>
        <end position="386"/>
    </location>
</feature>
<dbReference type="EMBL" id="SKBQ01000055">
    <property type="protein sequence ID" value="TPX10671.1"/>
    <property type="molecule type" value="Genomic_DNA"/>
</dbReference>
<protein>
    <recommendedName>
        <fullName evidence="5">Ribosomal protein s17</fullName>
    </recommendedName>
</protein>
<evidence type="ECO:0000256" key="1">
    <source>
        <dbReference type="SAM" id="MobiDB-lite"/>
    </source>
</evidence>
<comment type="caution">
    <text evidence="3">The sequence shown here is derived from an EMBL/GenBank/DDBJ whole genome shotgun (WGS) entry which is preliminary data.</text>
</comment>
<feature type="region of interest" description="Disordered" evidence="1">
    <location>
        <begin position="34"/>
        <end position="77"/>
    </location>
</feature>
<keyword evidence="2" id="KW-0732">Signal</keyword>
<dbReference type="PANTHER" id="PTHR34587:SF2">
    <property type="entry name" value="G-PROTEIN COUPLED RECEPTORS FAMILY 1 PROFILE DOMAIN-CONTAINING PROTEIN"/>
    <property type="match status" value="1"/>
</dbReference>
<dbReference type="OrthoDB" id="2336871at2759"/>
<dbReference type="GeneID" id="41975852"/>
<name>A0A507B0N6_9PEZI</name>
<reference evidence="3 4" key="1">
    <citation type="submission" date="2019-06" db="EMBL/GenBank/DDBJ databases">
        <title>Draft genome sequence of the filamentous fungus Phialemoniopsis curvata isolated from diesel fuel.</title>
        <authorList>
            <person name="Varaljay V.A."/>
            <person name="Lyon W.J."/>
            <person name="Crouch A.L."/>
            <person name="Drake C.E."/>
            <person name="Hollomon J.M."/>
            <person name="Nadeau L.J."/>
            <person name="Nunn H.S."/>
            <person name="Stevenson B.S."/>
            <person name="Bojanowski C.L."/>
            <person name="Crookes-Goodson W.J."/>
        </authorList>
    </citation>
    <scope>NUCLEOTIDE SEQUENCE [LARGE SCALE GENOMIC DNA]</scope>
    <source>
        <strain evidence="3 4">D216</strain>
    </source>
</reference>
<feature type="chain" id="PRO_5021238424" description="Ribosomal protein s17" evidence="2">
    <location>
        <begin position="22"/>
        <end position="505"/>
    </location>
</feature>
<dbReference type="STRING" id="1093900.A0A507B0N6"/>
<evidence type="ECO:0000313" key="3">
    <source>
        <dbReference type="EMBL" id="TPX10671.1"/>
    </source>
</evidence>
<accession>A0A507B0N6</accession>
<evidence type="ECO:0000313" key="4">
    <source>
        <dbReference type="Proteomes" id="UP000319257"/>
    </source>
</evidence>
<feature type="compositionally biased region" description="Gly residues" evidence="1">
    <location>
        <begin position="295"/>
        <end position="306"/>
    </location>
</feature>
<dbReference type="InterPro" id="IPR053216">
    <property type="entry name" value="Appressorial_penetr-assoc"/>
</dbReference>